<dbReference type="Gene3D" id="1.10.10.60">
    <property type="entry name" value="Homeodomain-like"/>
    <property type="match status" value="1"/>
</dbReference>
<evidence type="ECO:0000256" key="2">
    <source>
        <dbReference type="PROSITE-ProRule" id="PRU00108"/>
    </source>
</evidence>
<dbReference type="PROSITE" id="PS50071">
    <property type="entry name" value="HOMEOBOX_2"/>
    <property type="match status" value="1"/>
</dbReference>
<proteinExistence type="predicted"/>
<dbReference type="InterPro" id="IPR001356">
    <property type="entry name" value="HD"/>
</dbReference>
<dbReference type="GO" id="GO:0005634">
    <property type="term" value="C:nucleus"/>
    <property type="evidence" value="ECO:0007669"/>
    <property type="project" value="UniProtKB-SubCell"/>
</dbReference>
<comment type="subcellular location">
    <subcellularLocation>
        <location evidence="1 2 3">Nucleus</location>
    </subcellularLocation>
</comment>
<protein>
    <submittedName>
        <fullName evidence="7">Homeobox domain-containing protein</fullName>
    </submittedName>
</protein>
<keyword evidence="2 3" id="KW-0238">DNA-binding</keyword>
<evidence type="ECO:0000256" key="1">
    <source>
        <dbReference type="ARBA" id="ARBA00004123"/>
    </source>
</evidence>
<name>A0AAF5CVA5_STRER</name>
<dbReference type="InterPro" id="IPR009057">
    <property type="entry name" value="Homeodomain-like_sf"/>
</dbReference>
<feature type="DNA-binding region" description="Homeobox" evidence="2">
    <location>
        <begin position="257"/>
        <end position="326"/>
    </location>
</feature>
<evidence type="ECO:0000313" key="6">
    <source>
        <dbReference type="Proteomes" id="UP000035681"/>
    </source>
</evidence>
<keyword evidence="6" id="KW-1185">Reference proteome</keyword>
<dbReference type="Proteomes" id="UP000035681">
    <property type="component" value="Unplaced"/>
</dbReference>
<dbReference type="CDD" id="cd00086">
    <property type="entry name" value="homeodomain"/>
    <property type="match status" value="1"/>
</dbReference>
<feature type="region of interest" description="Disordered" evidence="4">
    <location>
        <begin position="167"/>
        <end position="186"/>
    </location>
</feature>
<reference evidence="7" key="1">
    <citation type="submission" date="2024-02" db="UniProtKB">
        <authorList>
            <consortium name="WormBaseParasite"/>
        </authorList>
    </citation>
    <scope>IDENTIFICATION</scope>
</reference>
<sequence length="340" mass="39136">MECVTVNLIIEPVLDSQISSNHTIFNENISTTVTISPFVLIKDISNVLLHKIGLGHLANSSEAFIKCPQINCFTSVYCFTNPMIYIGNIETWNNEYLTVKICVKGYDLKEGILYINEESNPFVKEVIDRISDNSILSLHHQNLYCLNDILEKELYMITRNDQQMYHHNQPTNDEYDIENTTSTPSRESILEGNIETEMLSSKSTQSLTTSGPHIEYRNILDPNQLSAEEIFYENSPNKEEVKPLSVQNTFSGNISTKRPRIKFNPETETPILESVFERTKIPTAIQLRNIADRLNDISNRPEEIKVTFQNVRNWFSYRRAKEKSNGNSYIQKKKCSFSVM</sequence>
<evidence type="ECO:0000256" key="3">
    <source>
        <dbReference type="RuleBase" id="RU000682"/>
    </source>
</evidence>
<dbReference type="GO" id="GO:0003677">
    <property type="term" value="F:DNA binding"/>
    <property type="evidence" value="ECO:0007669"/>
    <property type="project" value="UniProtKB-UniRule"/>
</dbReference>
<dbReference type="Pfam" id="PF00046">
    <property type="entry name" value="Homeodomain"/>
    <property type="match status" value="1"/>
</dbReference>
<evidence type="ECO:0000256" key="4">
    <source>
        <dbReference type="SAM" id="MobiDB-lite"/>
    </source>
</evidence>
<dbReference type="WBParaSite" id="TCONS_00002276.p1">
    <property type="protein sequence ID" value="TCONS_00002276.p1"/>
    <property type="gene ID" value="XLOC_002141"/>
</dbReference>
<evidence type="ECO:0000313" key="7">
    <source>
        <dbReference type="WBParaSite" id="TCONS_00002276.p1"/>
    </source>
</evidence>
<keyword evidence="2 3" id="KW-0371">Homeobox</keyword>
<dbReference type="SMART" id="SM00389">
    <property type="entry name" value="HOX"/>
    <property type="match status" value="1"/>
</dbReference>
<dbReference type="SUPFAM" id="SSF46689">
    <property type="entry name" value="Homeodomain-like"/>
    <property type="match status" value="1"/>
</dbReference>
<keyword evidence="2 3" id="KW-0539">Nucleus</keyword>
<accession>A0AAF5CVA5</accession>
<dbReference type="AlphaFoldDB" id="A0AAF5CVA5"/>
<evidence type="ECO:0000259" key="5">
    <source>
        <dbReference type="PROSITE" id="PS50071"/>
    </source>
</evidence>
<organism evidence="6 7">
    <name type="scientific">Strongyloides stercoralis</name>
    <name type="common">Threadworm</name>
    <dbReference type="NCBI Taxonomy" id="6248"/>
    <lineage>
        <taxon>Eukaryota</taxon>
        <taxon>Metazoa</taxon>
        <taxon>Ecdysozoa</taxon>
        <taxon>Nematoda</taxon>
        <taxon>Chromadorea</taxon>
        <taxon>Rhabditida</taxon>
        <taxon>Tylenchina</taxon>
        <taxon>Panagrolaimomorpha</taxon>
        <taxon>Strongyloidoidea</taxon>
        <taxon>Strongyloididae</taxon>
        <taxon>Strongyloides</taxon>
    </lineage>
</organism>
<feature type="domain" description="Homeobox" evidence="5">
    <location>
        <begin position="255"/>
        <end position="325"/>
    </location>
</feature>